<dbReference type="SUPFAM" id="SSF48371">
    <property type="entry name" value="ARM repeat"/>
    <property type="match status" value="1"/>
</dbReference>
<dbReference type="CDD" id="cd16664">
    <property type="entry name" value="RING-Ubox_PUB"/>
    <property type="match status" value="1"/>
</dbReference>
<keyword evidence="4" id="KW-0808">Transferase</keyword>
<feature type="domain" description="U-box" evidence="7">
    <location>
        <begin position="430"/>
        <end position="504"/>
    </location>
</feature>
<feature type="region of interest" description="Disordered" evidence="6">
    <location>
        <begin position="914"/>
        <end position="945"/>
    </location>
</feature>
<gene>
    <name evidence="8" type="primary">PUB5_0</name>
    <name evidence="8" type="ORF">CK203_006262</name>
</gene>
<evidence type="ECO:0000256" key="6">
    <source>
        <dbReference type="SAM" id="MobiDB-lite"/>
    </source>
</evidence>
<dbReference type="EMBL" id="QGNW01000015">
    <property type="protein sequence ID" value="RVX16484.1"/>
    <property type="molecule type" value="Genomic_DNA"/>
</dbReference>
<comment type="catalytic activity">
    <reaction evidence="1">
        <text>S-ubiquitinyl-[E2 ubiquitin-conjugating enzyme]-L-cysteine + [acceptor protein]-L-lysine = [E2 ubiquitin-conjugating enzyme]-L-cysteine + N(6)-ubiquitinyl-[acceptor protein]-L-lysine.</text>
        <dbReference type="EC" id="2.3.2.27"/>
    </reaction>
</comment>
<evidence type="ECO:0000256" key="2">
    <source>
        <dbReference type="ARBA" id="ARBA00004906"/>
    </source>
</evidence>
<dbReference type="PANTHER" id="PTHR23315:SF240">
    <property type="entry name" value="U-BOX DOMAIN-CONTAINING PROTEIN 5"/>
    <property type="match status" value="1"/>
</dbReference>
<dbReference type="InterPro" id="IPR003613">
    <property type="entry name" value="Ubox_domain"/>
</dbReference>
<dbReference type="InterPro" id="IPR013083">
    <property type="entry name" value="Znf_RING/FYVE/PHD"/>
</dbReference>
<dbReference type="InterPro" id="IPR016024">
    <property type="entry name" value="ARM-type_fold"/>
</dbReference>
<dbReference type="UniPathway" id="UPA00143"/>
<evidence type="ECO:0000256" key="3">
    <source>
        <dbReference type="ARBA" id="ARBA00012483"/>
    </source>
</evidence>
<accession>A0A438K5K7</accession>
<evidence type="ECO:0000259" key="7">
    <source>
        <dbReference type="PROSITE" id="PS51698"/>
    </source>
</evidence>
<dbReference type="SUPFAM" id="SSF57850">
    <property type="entry name" value="RING/U-box"/>
    <property type="match status" value="1"/>
</dbReference>
<keyword evidence="5" id="KW-0833">Ubl conjugation pathway</keyword>
<organism evidence="8 9">
    <name type="scientific">Vitis vinifera</name>
    <name type="common">Grape</name>
    <dbReference type="NCBI Taxonomy" id="29760"/>
    <lineage>
        <taxon>Eukaryota</taxon>
        <taxon>Viridiplantae</taxon>
        <taxon>Streptophyta</taxon>
        <taxon>Embryophyta</taxon>
        <taxon>Tracheophyta</taxon>
        <taxon>Spermatophyta</taxon>
        <taxon>Magnoliopsida</taxon>
        <taxon>eudicotyledons</taxon>
        <taxon>Gunneridae</taxon>
        <taxon>Pentapetalae</taxon>
        <taxon>rosids</taxon>
        <taxon>Vitales</taxon>
        <taxon>Vitaceae</taxon>
        <taxon>Viteae</taxon>
        <taxon>Vitis</taxon>
    </lineage>
</organism>
<dbReference type="EC" id="2.3.2.27" evidence="3"/>
<protein>
    <recommendedName>
        <fullName evidence="3">RING-type E3 ubiquitin transferase</fullName>
        <ecNumber evidence="3">2.3.2.27</ecNumber>
    </recommendedName>
</protein>
<dbReference type="GO" id="GO:0016567">
    <property type="term" value="P:protein ubiquitination"/>
    <property type="evidence" value="ECO:0007669"/>
    <property type="project" value="UniProtKB-UniPathway"/>
</dbReference>
<evidence type="ECO:0000313" key="8">
    <source>
        <dbReference type="EMBL" id="RVX16484.1"/>
    </source>
</evidence>
<dbReference type="PANTHER" id="PTHR23315">
    <property type="entry name" value="U BOX DOMAIN-CONTAINING"/>
    <property type="match status" value="1"/>
</dbReference>
<dbReference type="Pfam" id="PF25598">
    <property type="entry name" value="ARM_PUB"/>
    <property type="match status" value="1"/>
</dbReference>
<evidence type="ECO:0000256" key="4">
    <source>
        <dbReference type="ARBA" id="ARBA00022679"/>
    </source>
</evidence>
<dbReference type="SMART" id="SM00504">
    <property type="entry name" value="Ubox"/>
    <property type="match status" value="1"/>
</dbReference>
<dbReference type="GO" id="GO:0061630">
    <property type="term" value="F:ubiquitin protein ligase activity"/>
    <property type="evidence" value="ECO:0007669"/>
    <property type="project" value="UniProtKB-EC"/>
</dbReference>
<evidence type="ECO:0000256" key="1">
    <source>
        <dbReference type="ARBA" id="ARBA00000900"/>
    </source>
</evidence>
<name>A0A438K5K7_VITVI</name>
<evidence type="ECO:0000313" key="9">
    <source>
        <dbReference type="Proteomes" id="UP000288805"/>
    </source>
</evidence>
<dbReference type="AlphaFoldDB" id="A0A438K5K7"/>
<dbReference type="InterPro" id="IPR058678">
    <property type="entry name" value="ARM_PUB"/>
</dbReference>
<comment type="pathway">
    <text evidence="2">Protein modification; protein ubiquitination.</text>
</comment>
<dbReference type="Proteomes" id="UP000288805">
    <property type="component" value="Unassembled WGS sequence"/>
</dbReference>
<proteinExistence type="predicted"/>
<dbReference type="Pfam" id="PF04564">
    <property type="entry name" value="U-box"/>
    <property type="match status" value="1"/>
</dbReference>
<dbReference type="PROSITE" id="PS51698">
    <property type="entry name" value="U_BOX"/>
    <property type="match status" value="1"/>
</dbReference>
<evidence type="ECO:0000256" key="5">
    <source>
        <dbReference type="ARBA" id="ARBA00022786"/>
    </source>
</evidence>
<dbReference type="InterPro" id="IPR011989">
    <property type="entry name" value="ARM-like"/>
</dbReference>
<dbReference type="Gene3D" id="1.25.10.10">
    <property type="entry name" value="Leucine-rich Repeat Variant"/>
    <property type="match status" value="1"/>
</dbReference>
<dbReference type="InterPro" id="IPR045210">
    <property type="entry name" value="RING-Ubox_PUB"/>
</dbReference>
<comment type="caution">
    <text evidence="8">The sequence shown here is derived from an EMBL/GenBank/DDBJ whole genome shotgun (WGS) entry which is preliminary data.</text>
</comment>
<reference evidence="8 9" key="1">
    <citation type="journal article" date="2018" name="PLoS Genet.">
        <title>Population sequencing reveals clonal diversity and ancestral inbreeding in the grapevine cultivar Chardonnay.</title>
        <authorList>
            <person name="Roach M.J."/>
            <person name="Johnson D.L."/>
            <person name="Bohlmann J."/>
            <person name="van Vuuren H.J."/>
            <person name="Jones S.J."/>
            <person name="Pretorius I.S."/>
            <person name="Schmidt S.A."/>
            <person name="Borneman A.R."/>
        </authorList>
    </citation>
    <scope>NUCLEOTIDE SEQUENCE [LARGE SCALE GENOMIC DNA]</scope>
    <source>
        <strain evidence="9">cv. Chardonnay</strain>
        <tissue evidence="8">Leaf</tissue>
    </source>
</reference>
<sequence length="945" mass="105601">MLLVAHFNSTACIIASVFARKLKVSPHRVSPLLFPFHSASTTKRFLTTAVKLVGFFLPRVGQSVIHEETVLRFENSHQLLVFTRFSTGRGVAFLFGLSRHWVLLLCSVICMNSVGYLINMGTDATEVVPTLPRPNAVKAYFKWHMVVWGCGRFKVQFPVHQLMCTDLMNLVDRVLKILPEIEAARPCKAGRDALCSINLAIEKSQVSPAGLQRVYLAYDILHLIREKVPDITYLWAPLNQAISGTVIVLKCERIRSLLEKNLSQIQTMVPCMLNAQISRIVEDLRAVTFSLDSSEEEAGKVMQTLMRQESAQSDLIENSKIEALQIAASRLHITSQRDQLIEKRSIRKQLEKSSNNERKNQMLIYLLNLLKKYGNIIVEVQMENADDHHERPFPFPNSCGASLCGQSVEVGSCLGYGQHEAQTDVFRRPIPPEEFMCPISSRLMYDPVIIDSGVTFERMWIQKWFDEGHDTCPQSKKKLAKMLLTPNTAMKELILKWCMKHGIPEPGPCLEPPAFNTWEYSSTSITSLSNSMNDLNLPIDISGVSLGSLDNSYSSDSSHINIRDGLNLITVKTSDESHRCHGHADKPETDLKFLSELATHPWESQYQVVEDVEKDLKGDDQAWHSLSSKNFVEPLIRFLKDACEQHDVKAQRVGSQLLLAFVSKSRFEGHPNCLLLGLECSMSGQTTQLRSGVSYLGEDAFNLMTSLLDSEVTEEALAILEVLSSNLNCGSKIAAAGTLTSVLKILDTQREFQEPAIKILYNMSSKSDVRSFIVSLDCIPKLVPFLKDTRLAKYCIVILKNLCYTEEGRVSVAGTDGCIASIVELLENGSCEDQEHAMAILLFLCAQRVQYCQLVMEEGADVFTSLASISLNGNDNGKVKANELLRLLRDIDHSDVKESPGSNLVVPVDSSNYLKEKKSSSKSSGIFGRIPIFSKRRSGSPKRKK</sequence>
<feature type="compositionally biased region" description="Basic residues" evidence="6">
    <location>
        <begin position="934"/>
        <end position="945"/>
    </location>
</feature>
<dbReference type="Gene3D" id="3.30.40.10">
    <property type="entry name" value="Zinc/RING finger domain, C3HC4 (zinc finger)"/>
    <property type="match status" value="1"/>
</dbReference>